<dbReference type="PaxDb" id="55529-EKX49750"/>
<reference evidence="3 5" key="1">
    <citation type="journal article" date="2012" name="Nature">
        <title>Algal genomes reveal evolutionary mosaicism and the fate of nucleomorphs.</title>
        <authorList>
            <consortium name="DOE Joint Genome Institute"/>
            <person name="Curtis B.A."/>
            <person name="Tanifuji G."/>
            <person name="Burki F."/>
            <person name="Gruber A."/>
            <person name="Irimia M."/>
            <person name="Maruyama S."/>
            <person name="Arias M.C."/>
            <person name="Ball S.G."/>
            <person name="Gile G.H."/>
            <person name="Hirakawa Y."/>
            <person name="Hopkins J.F."/>
            <person name="Kuo A."/>
            <person name="Rensing S.A."/>
            <person name="Schmutz J."/>
            <person name="Symeonidi A."/>
            <person name="Elias M."/>
            <person name="Eveleigh R.J."/>
            <person name="Herman E.K."/>
            <person name="Klute M.J."/>
            <person name="Nakayama T."/>
            <person name="Obornik M."/>
            <person name="Reyes-Prieto A."/>
            <person name="Armbrust E.V."/>
            <person name="Aves S.J."/>
            <person name="Beiko R.G."/>
            <person name="Coutinho P."/>
            <person name="Dacks J.B."/>
            <person name="Durnford D.G."/>
            <person name="Fast N.M."/>
            <person name="Green B.R."/>
            <person name="Grisdale C.J."/>
            <person name="Hempel F."/>
            <person name="Henrissat B."/>
            <person name="Hoppner M.P."/>
            <person name="Ishida K."/>
            <person name="Kim E."/>
            <person name="Koreny L."/>
            <person name="Kroth P.G."/>
            <person name="Liu Y."/>
            <person name="Malik S.B."/>
            <person name="Maier U.G."/>
            <person name="McRose D."/>
            <person name="Mock T."/>
            <person name="Neilson J.A."/>
            <person name="Onodera N.T."/>
            <person name="Poole A.M."/>
            <person name="Pritham E.J."/>
            <person name="Richards T.A."/>
            <person name="Rocap G."/>
            <person name="Roy S.W."/>
            <person name="Sarai C."/>
            <person name="Schaack S."/>
            <person name="Shirato S."/>
            <person name="Slamovits C.H."/>
            <person name="Spencer D.F."/>
            <person name="Suzuki S."/>
            <person name="Worden A.Z."/>
            <person name="Zauner S."/>
            <person name="Barry K."/>
            <person name="Bell C."/>
            <person name="Bharti A.K."/>
            <person name="Crow J.A."/>
            <person name="Grimwood J."/>
            <person name="Kramer R."/>
            <person name="Lindquist E."/>
            <person name="Lucas S."/>
            <person name="Salamov A."/>
            <person name="McFadden G.I."/>
            <person name="Lane C.E."/>
            <person name="Keeling P.J."/>
            <person name="Gray M.W."/>
            <person name="Grigoriev I.V."/>
            <person name="Archibald J.M."/>
        </authorList>
    </citation>
    <scope>NUCLEOTIDE SEQUENCE</scope>
    <source>
        <strain evidence="3 5">CCMP2712</strain>
    </source>
</reference>
<keyword evidence="1" id="KW-0175">Coiled coil</keyword>
<dbReference type="HOGENOM" id="CLU_305336_0_0_1"/>
<feature type="coiled-coil region" evidence="1">
    <location>
        <begin position="421"/>
        <end position="448"/>
    </location>
</feature>
<feature type="coiled-coil region" evidence="1">
    <location>
        <begin position="207"/>
        <end position="312"/>
    </location>
</feature>
<feature type="compositionally biased region" description="Basic and acidic residues" evidence="2">
    <location>
        <begin position="895"/>
        <end position="909"/>
    </location>
</feature>
<proteinExistence type="predicted"/>
<gene>
    <name evidence="3" type="ORF">GUITHDRAFT_135910</name>
</gene>
<reference evidence="4" key="3">
    <citation type="submission" date="2016-03" db="UniProtKB">
        <authorList>
            <consortium name="EnsemblProtists"/>
        </authorList>
    </citation>
    <scope>IDENTIFICATION</scope>
</reference>
<evidence type="ECO:0000313" key="3">
    <source>
        <dbReference type="EMBL" id="EKX49750.1"/>
    </source>
</evidence>
<dbReference type="EMBL" id="JH992981">
    <property type="protein sequence ID" value="EKX49750.1"/>
    <property type="molecule type" value="Genomic_DNA"/>
</dbReference>
<feature type="coiled-coil region" evidence="1">
    <location>
        <begin position="531"/>
        <end position="615"/>
    </location>
</feature>
<accession>L1JNI4</accession>
<sequence length="972" mass="113077">MMEEMEEGEDGKMGDMSGSPLVRSLRARLERAEDQVRRAREREKALRERLEGDDISHLLAAQRSQAELLSDQLKEAHRVADEAHDKYRQLLKEHGECQEKLMEKEQENSKLQMSLNEAKKQLESVSELEKKESDMKKQREIENLSQEIEMQQMDILALQRQLAESATEDAGPRTTAKRFGRLNEPFKALRAKLNEVEQWASKSMHYKQELELKDKELTEIKREMQDKTLDYESMKGRLENAHADLQECRERIAELLESHEKEIEEKAEEFEQMLTKVHKSSMLLEQNSIGKIDRLQKQKQELLKNLTKTNFALEGKQKLEQLSNKDVSAQIKYQLTMQYITFSPYFNRFFKSRLIEMEQTSQVDKDKLEDFDHYASDLNIGLIRVEEMVIMCENRLKEVIRKLKDQDDFLDPVNIDFAPVSEAESRDVESYKRRVEELEEKLQLLRSNSVPIEEYKQLSEGVLNECASVQKNAMQNISERFRKQGDVIANLEREKRILGCCLLSCLTQKTGELSQSLQTANSNLSHFRSSLAYYKSTLQQAQKEYARQKSELMATVSNLQNRLKQTQKELEDAQDHINKRTQSTEQSLRDLQLQLNDARNGKALVEAELHSAEQDIIKLKSVIKYATDAVRKAAEQRSELTAMINEGEVEKEKFEEMNAKLAEIEQDRSEIFQKLSESIYREHQALRQLDEVKHREGIALEELERLRNEVKESKSSGDSQHLQIQEKAQEMNLLRMNTAPLARSITEEVRSIREDLQKSAALWTLPNERLLEERARYRDQIIRLEGQISEHTRQMLQVTQDYEERLRRAEGQRVRRSWAQTQEASKAEVNSVKPEKPKSTPKERKERKVEGKVSPQRMRAAMSPLRSPKPVKSDSDSDSDESRLARRMKRVSAAHKAEATRREQVRQAVDEESNDEDDYVRSSRVRFSRDGTPAKAVEERGGQVKEEKVNGRPSLGSSFLAAMEIEQRMFGR</sequence>
<feature type="compositionally biased region" description="Basic and acidic residues" evidence="2">
    <location>
        <begin position="833"/>
        <end position="851"/>
    </location>
</feature>
<feature type="region of interest" description="Disordered" evidence="2">
    <location>
        <begin position="812"/>
        <end position="955"/>
    </location>
</feature>
<dbReference type="Proteomes" id="UP000011087">
    <property type="component" value="Unassembled WGS sequence"/>
</dbReference>
<feature type="coiled-coil region" evidence="1">
    <location>
        <begin position="22"/>
        <end position="161"/>
    </location>
</feature>
<reference evidence="5" key="2">
    <citation type="submission" date="2012-11" db="EMBL/GenBank/DDBJ databases">
        <authorList>
            <person name="Kuo A."/>
            <person name="Curtis B.A."/>
            <person name="Tanifuji G."/>
            <person name="Burki F."/>
            <person name="Gruber A."/>
            <person name="Irimia M."/>
            <person name="Maruyama S."/>
            <person name="Arias M.C."/>
            <person name="Ball S.G."/>
            <person name="Gile G.H."/>
            <person name="Hirakawa Y."/>
            <person name="Hopkins J.F."/>
            <person name="Rensing S.A."/>
            <person name="Schmutz J."/>
            <person name="Symeonidi A."/>
            <person name="Elias M."/>
            <person name="Eveleigh R.J."/>
            <person name="Herman E.K."/>
            <person name="Klute M.J."/>
            <person name="Nakayama T."/>
            <person name="Obornik M."/>
            <person name="Reyes-Prieto A."/>
            <person name="Armbrust E.V."/>
            <person name="Aves S.J."/>
            <person name="Beiko R.G."/>
            <person name="Coutinho P."/>
            <person name="Dacks J.B."/>
            <person name="Durnford D.G."/>
            <person name="Fast N.M."/>
            <person name="Green B.R."/>
            <person name="Grisdale C."/>
            <person name="Hempe F."/>
            <person name="Henrissat B."/>
            <person name="Hoppner M.P."/>
            <person name="Ishida K.-I."/>
            <person name="Kim E."/>
            <person name="Koreny L."/>
            <person name="Kroth P.G."/>
            <person name="Liu Y."/>
            <person name="Malik S.-B."/>
            <person name="Maier U.G."/>
            <person name="McRose D."/>
            <person name="Mock T."/>
            <person name="Neilson J.A."/>
            <person name="Onodera N.T."/>
            <person name="Poole A.M."/>
            <person name="Pritham E.J."/>
            <person name="Richards T.A."/>
            <person name="Rocap G."/>
            <person name="Roy S.W."/>
            <person name="Sarai C."/>
            <person name="Schaack S."/>
            <person name="Shirato S."/>
            <person name="Slamovits C.H."/>
            <person name="Spencer D.F."/>
            <person name="Suzuki S."/>
            <person name="Worden A.Z."/>
            <person name="Zauner S."/>
            <person name="Barry K."/>
            <person name="Bell C."/>
            <person name="Bharti A.K."/>
            <person name="Crow J.A."/>
            <person name="Grimwood J."/>
            <person name="Kramer R."/>
            <person name="Lindquist E."/>
            <person name="Lucas S."/>
            <person name="Salamov A."/>
            <person name="McFadden G.I."/>
            <person name="Lane C.E."/>
            <person name="Keeling P.J."/>
            <person name="Gray M.W."/>
            <person name="Grigoriev I.V."/>
            <person name="Archibald J.M."/>
        </authorList>
    </citation>
    <scope>NUCLEOTIDE SEQUENCE</scope>
    <source>
        <strain evidence="5">CCMP2712</strain>
    </source>
</reference>
<dbReference type="EnsemblProtists" id="EKX49750">
    <property type="protein sequence ID" value="EKX49750"/>
    <property type="gene ID" value="GUITHDRAFT_135910"/>
</dbReference>
<protein>
    <submittedName>
        <fullName evidence="3 4">Uncharacterized protein</fullName>
    </submittedName>
</protein>
<keyword evidence="5" id="KW-1185">Reference proteome</keyword>
<evidence type="ECO:0000256" key="1">
    <source>
        <dbReference type="SAM" id="Coils"/>
    </source>
</evidence>
<dbReference type="GeneID" id="17306453"/>
<organism evidence="3">
    <name type="scientific">Guillardia theta (strain CCMP2712)</name>
    <name type="common">Cryptophyte</name>
    <dbReference type="NCBI Taxonomy" id="905079"/>
    <lineage>
        <taxon>Eukaryota</taxon>
        <taxon>Cryptophyceae</taxon>
        <taxon>Pyrenomonadales</taxon>
        <taxon>Geminigeraceae</taxon>
        <taxon>Guillardia</taxon>
    </lineage>
</organism>
<dbReference type="OMA" id="KTIKMEQ"/>
<dbReference type="KEGG" id="gtt:GUITHDRAFT_135910"/>
<feature type="compositionally biased region" description="Basic and acidic residues" evidence="2">
    <location>
        <begin position="871"/>
        <end position="884"/>
    </location>
</feature>
<evidence type="ECO:0000313" key="5">
    <source>
        <dbReference type="Proteomes" id="UP000011087"/>
    </source>
</evidence>
<feature type="coiled-coil region" evidence="1">
    <location>
        <begin position="767"/>
        <end position="794"/>
    </location>
</feature>
<evidence type="ECO:0000313" key="4">
    <source>
        <dbReference type="EnsemblProtists" id="EKX49750"/>
    </source>
</evidence>
<name>L1JNI4_GUITC</name>
<feature type="compositionally biased region" description="Basic and acidic residues" evidence="2">
    <location>
        <begin position="936"/>
        <end position="950"/>
    </location>
</feature>
<dbReference type="AlphaFoldDB" id="L1JNI4"/>
<evidence type="ECO:0000256" key="2">
    <source>
        <dbReference type="SAM" id="MobiDB-lite"/>
    </source>
</evidence>
<feature type="coiled-coil region" evidence="1">
    <location>
        <begin position="647"/>
        <end position="709"/>
    </location>
</feature>
<dbReference type="RefSeq" id="XP_005836730.1">
    <property type="nucleotide sequence ID" value="XM_005836673.1"/>
</dbReference>